<dbReference type="InterPro" id="IPR036909">
    <property type="entry name" value="Cyt_c-like_dom_sf"/>
</dbReference>
<evidence type="ECO:0000256" key="4">
    <source>
        <dbReference type="PROSITE-ProRule" id="PRU00433"/>
    </source>
</evidence>
<evidence type="ECO:0000313" key="8">
    <source>
        <dbReference type="Proteomes" id="UP000326837"/>
    </source>
</evidence>
<dbReference type="PANTHER" id="PTHR35889">
    <property type="entry name" value="CYCLOINULO-OLIGOSACCHARIDE FRUCTANOTRANSFERASE-RELATED"/>
    <property type="match status" value="1"/>
</dbReference>
<dbReference type="InterPro" id="IPR009056">
    <property type="entry name" value="Cyt_c-like_dom"/>
</dbReference>
<evidence type="ECO:0000256" key="2">
    <source>
        <dbReference type="ARBA" id="ARBA00022723"/>
    </source>
</evidence>
<name>A0A5K7X9X7_9BACT</name>
<sequence>MNTVSQSVTPPRRQWRQTMGGRTLLWAAVALSFTSSALCRAEHTAEQLEFFEQKIRPLLVENCYTCHSADTNAQGGLRVDDRNGLIAGGNRAAAVVPGKPEESLLLRAVSYADKRLQMPPGEQLSSEQIADLTQWIADGAAWPSEHASVDVSAPNAEYDRLRREHWAWQPLQAVDPPTAEPQSWPRDAVDHFVLAKLNAENLQPVADADRLTLIRRVTFDLTGLPPTLAEVDAFLADQSPDAYEQVVDRLLASPAFGERWGRHWLDVARYGESTGSSRNVPLPHAWRYRDYVIDSFNADKPYDQFICEQIAGDLMPAASEEQRREQLIATGFLALGVKDVNQRFKVRFIMDNVDEQIDTVSRSVLALTASCARCHDHKFDPIPARDYYALAGIFRSSELCAGVRNKMGGGGLDYYDPQALLRLGGEVKAPPAAKVAKAKARLEEAQAAWEAIRGTPEGLSRGPNGRPKQRAFRVKFDEAQQAYLELSDPSLQGQAAVGVRDAKEVGDTEYRIRGEAELLGPVVPRGFPALVQIPNAPAIPAEQSGRLELAQWLTSRDNPLTSRVIVNRVWRHLFGRGIVSSVDNFGTTGDVPTHPELLDHLAASFVDEGWSIKRLVRRLVLTRTYQLDSTALAANVAVDPANRWNWRHTPRRLDAEELRDATLAAAGKLIASRPEGSPVTELRVMELQNNSRLARNIEEAANESQHRSVYLPLVRSLTPTSLQVFDFAEQGMVSGNRDVTTVATQSLYLLNDPFIRRQSLNLSQQLLEGEALDDATRVNQAYRKILGRNVTAEEATRAAEYLRDFEEAVAANGGIERQLVSTPSRAAGGPAAPLDEAPATTGASTANVAAEPPPDPDQIVYSDAPVKAESLGPISPRTAAWMTFCQALFGSVECRYLK</sequence>
<feature type="domain" description="Cytochrome c" evidence="6">
    <location>
        <begin position="42"/>
        <end position="140"/>
    </location>
</feature>
<evidence type="ECO:0000256" key="5">
    <source>
        <dbReference type="SAM" id="MobiDB-lite"/>
    </source>
</evidence>
<accession>A0A5K7X9X7</accession>
<gene>
    <name evidence="7" type="ORF">PLANPX_0845</name>
</gene>
<dbReference type="PROSITE" id="PS51007">
    <property type="entry name" value="CYTC"/>
    <property type="match status" value="1"/>
</dbReference>
<dbReference type="SUPFAM" id="SSF46626">
    <property type="entry name" value="Cytochrome c"/>
    <property type="match status" value="1"/>
</dbReference>
<dbReference type="InterPro" id="IPR022655">
    <property type="entry name" value="DUF1553"/>
</dbReference>
<evidence type="ECO:0000259" key="6">
    <source>
        <dbReference type="PROSITE" id="PS51007"/>
    </source>
</evidence>
<dbReference type="PANTHER" id="PTHR35889:SF3">
    <property type="entry name" value="F-BOX DOMAIN-CONTAINING PROTEIN"/>
    <property type="match status" value="1"/>
</dbReference>
<keyword evidence="1 4" id="KW-0349">Heme</keyword>
<organism evidence="7 8">
    <name type="scientific">Lacipirellula parvula</name>
    <dbReference type="NCBI Taxonomy" id="2650471"/>
    <lineage>
        <taxon>Bacteria</taxon>
        <taxon>Pseudomonadati</taxon>
        <taxon>Planctomycetota</taxon>
        <taxon>Planctomycetia</taxon>
        <taxon>Pirellulales</taxon>
        <taxon>Lacipirellulaceae</taxon>
        <taxon>Lacipirellula</taxon>
    </lineage>
</organism>
<keyword evidence="2 4" id="KW-0479">Metal-binding</keyword>
<dbReference type="GO" id="GO:0009055">
    <property type="term" value="F:electron transfer activity"/>
    <property type="evidence" value="ECO:0007669"/>
    <property type="project" value="InterPro"/>
</dbReference>
<dbReference type="RefSeq" id="WP_198421841.1">
    <property type="nucleotide sequence ID" value="NZ_AP021861.1"/>
</dbReference>
<dbReference type="AlphaFoldDB" id="A0A5K7X9X7"/>
<dbReference type="GO" id="GO:0020037">
    <property type="term" value="F:heme binding"/>
    <property type="evidence" value="ECO:0007669"/>
    <property type="project" value="InterPro"/>
</dbReference>
<evidence type="ECO:0000313" key="7">
    <source>
        <dbReference type="EMBL" id="BBO31233.1"/>
    </source>
</evidence>
<keyword evidence="3 4" id="KW-0408">Iron</keyword>
<dbReference type="Proteomes" id="UP000326837">
    <property type="component" value="Chromosome"/>
</dbReference>
<dbReference type="InterPro" id="IPR011444">
    <property type="entry name" value="DUF1549"/>
</dbReference>
<dbReference type="Pfam" id="PF07587">
    <property type="entry name" value="PSD1"/>
    <property type="match status" value="1"/>
</dbReference>
<dbReference type="Pfam" id="PF07635">
    <property type="entry name" value="PSCyt1"/>
    <property type="match status" value="1"/>
</dbReference>
<dbReference type="Pfam" id="PF07583">
    <property type="entry name" value="PSCyt2"/>
    <property type="match status" value="1"/>
</dbReference>
<feature type="region of interest" description="Disordered" evidence="5">
    <location>
        <begin position="823"/>
        <end position="861"/>
    </location>
</feature>
<keyword evidence="8" id="KW-1185">Reference proteome</keyword>
<evidence type="ECO:0000256" key="3">
    <source>
        <dbReference type="ARBA" id="ARBA00023004"/>
    </source>
</evidence>
<dbReference type="EMBL" id="AP021861">
    <property type="protein sequence ID" value="BBO31233.1"/>
    <property type="molecule type" value="Genomic_DNA"/>
</dbReference>
<evidence type="ECO:0000256" key="1">
    <source>
        <dbReference type="ARBA" id="ARBA00022617"/>
    </source>
</evidence>
<protein>
    <recommendedName>
        <fullName evidence="6">Cytochrome c domain-containing protein</fullName>
    </recommendedName>
</protein>
<proteinExistence type="predicted"/>
<dbReference type="GO" id="GO:0046872">
    <property type="term" value="F:metal ion binding"/>
    <property type="evidence" value="ECO:0007669"/>
    <property type="project" value="UniProtKB-KW"/>
</dbReference>
<dbReference type="KEGG" id="lpav:PLANPX_0845"/>
<reference evidence="8" key="1">
    <citation type="submission" date="2019-10" db="EMBL/GenBank/DDBJ databases">
        <title>Lacipirellula parvula gen. nov., sp. nov., representing a lineage of planctomycetes widespread in freshwater anoxic habitats, and description of the family Lacipirellulaceae.</title>
        <authorList>
            <person name="Dedysh S.N."/>
            <person name="Kulichevskaya I.S."/>
            <person name="Beletsky A.V."/>
            <person name="Rakitin A.L."/>
            <person name="Mardanov A.V."/>
            <person name="Ivanova A.A."/>
            <person name="Saltykova V.X."/>
            <person name="Rijpstra W.I.C."/>
            <person name="Sinninghe Damste J.S."/>
            <person name="Ravin N.V."/>
        </authorList>
    </citation>
    <scope>NUCLEOTIDE SEQUENCE [LARGE SCALE GENOMIC DNA]</scope>
    <source>
        <strain evidence="8">PX69</strain>
    </source>
</reference>
<dbReference type="InterPro" id="IPR011429">
    <property type="entry name" value="Cyt_c_Planctomycete-type"/>
</dbReference>